<evidence type="ECO:0000313" key="5">
    <source>
        <dbReference type="EMBL" id="PFX14286.1"/>
    </source>
</evidence>
<feature type="repeat" description="ANK" evidence="3">
    <location>
        <begin position="565"/>
        <end position="597"/>
    </location>
</feature>
<evidence type="ECO:0000256" key="2">
    <source>
        <dbReference type="ARBA" id="ARBA00023043"/>
    </source>
</evidence>
<evidence type="ECO:0000259" key="4">
    <source>
        <dbReference type="Pfam" id="PF25521"/>
    </source>
</evidence>
<protein>
    <submittedName>
        <fullName evidence="5">Ankyrin repeat domain-containing protein 50</fullName>
    </submittedName>
</protein>
<name>A0A2B4RAW7_STYPI</name>
<keyword evidence="6" id="KW-1185">Reference proteome</keyword>
<dbReference type="InterPro" id="IPR058056">
    <property type="entry name" value="WH_TANC1/2"/>
</dbReference>
<dbReference type="Proteomes" id="UP000225706">
    <property type="component" value="Unassembled WGS sequence"/>
</dbReference>
<proteinExistence type="predicted"/>
<dbReference type="STRING" id="50429.A0A2B4RAW7"/>
<organism evidence="5 6">
    <name type="scientific">Stylophora pistillata</name>
    <name type="common">Smooth cauliflower coral</name>
    <dbReference type="NCBI Taxonomy" id="50429"/>
    <lineage>
        <taxon>Eukaryota</taxon>
        <taxon>Metazoa</taxon>
        <taxon>Cnidaria</taxon>
        <taxon>Anthozoa</taxon>
        <taxon>Hexacorallia</taxon>
        <taxon>Scleractinia</taxon>
        <taxon>Astrocoeniina</taxon>
        <taxon>Pocilloporidae</taxon>
        <taxon>Stylophora</taxon>
    </lineage>
</organism>
<dbReference type="Gene3D" id="1.25.40.20">
    <property type="entry name" value="Ankyrin repeat-containing domain"/>
    <property type="match status" value="2"/>
</dbReference>
<dbReference type="OrthoDB" id="427518at2759"/>
<sequence length="860" mass="97284">MIFLCPDPQLKENNTAISNSSYILRSLHTDCVNNQDPVSCFEQAALSSLKSLTNVPKENWYLVIDALDECLIQTKFGLSIVYLLNNKLPRLPLWLRLVVTSRNESTISFNLRSIKKIIIDPEDTRNTADIELFLTTRFYQDGPFIHRVKAWFGDASLENTTRLISLLLSKSQGNFLFVKEMIRHWEASRNMKHDPHALPETLKDLYYNYFQRLYHGEEHFQPVRRILESLVATLQPLTPKEIFDVLRLQEANLKQVHDFQNIMKELDHFLRYGVNDTVTLYHLSVTEWLTSDNGRNGQFYVSRRKGHEELCDFYFKCIADGGKPALLKYGLPLAQHIASGGWKEAYVEQSLKFPSQVVNSSNPESNRTLLHLAVTINNTDVLELLLPHLIYLDFSDVYGKTPAFLAAEHGLVENLSLLIKRGPNVNLKTKSLKSLSLENVCAIPNFVLESKSKFTSATMLHAAAHVGHLKVVNFLLENGAFLSTVNDVNLTALQLAAEKGHLEVVKALHEAGETADQTALHHAAQKNWFFHYKDYHVMNTHLYRWLDVFISLILHGSNINAIDVHGRTALHIAAENGLADAVNVLLQRKSQIEVSDKTGQTPLDVAVTMAAVVPTCGRFIGNVGTSMDQLQPYLRDHEMVVYLLLSHAIENHHLGYKVIEFCKDVEGFTPLHRAAQGANVVAVRSLLELGMSQSTLSRHGYDALTLTLLHAEKPHSCFLDNGGVGNASAAALEFLRHEMKSSGFQIICDPSKPELTLYHLAASRGLVQFIKQIFKDKMLHRLDVDCPNSDGITPMYLAKLFDKLDDGKVSDVNDEYNPWFQVVKHIKNQRGKMQYPSKIAEYNLIYHKLYGWIPTGTELK</sequence>
<dbReference type="Pfam" id="PF25521">
    <property type="entry name" value="WHD_TANC1"/>
    <property type="match status" value="1"/>
</dbReference>
<comment type="caution">
    <text evidence="5">The sequence shown here is derived from an EMBL/GenBank/DDBJ whole genome shotgun (WGS) entry which is preliminary data.</text>
</comment>
<dbReference type="SMART" id="SM00248">
    <property type="entry name" value="ANK"/>
    <property type="match status" value="6"/>
</dbReference>
<evidence type="ECO:0000256" key="1">
    <source>
        <dbReference type="ARBA" id="ARBA00022737"/>
    </source>
</evidence>
<dbReference type="InterPro" id="IPR036770">
    <property type="entry name" value="Ankyrin_rpt-contain_sf"/>
</dbReference>
<accession>A0A2B4RAW7</accession>
<dbReference type="PANTHER" id="PTHR24166">
    <property type="entry name" value="ROLLING PEBBLES, ISOFORM B"/>
    <property type="match status" value="1"/>
</dbReference>
<evidence type="ECO:0000313" key="6">
    <source>
        <dbReference type="Proteomes" id="UP000225706"/>
    </source>
</evidence>
<feature type="repeat" description="ANK" evidence="3">
    <location>
        <begin position="666"/>
        <end position="698"/>
    </location>
</feature>
<feature type="repeat" description="ANK" evidence="3">
    <location>
        <begin position="455"/>
        <end position="487"/>
    </location>
</feature>
<dbReference type="EMBL" id="LSMT01000806">
    <property type="protein sequence ID" value="PFX14286.1"/>
    <property type="molecule type" value="Genomic_DNA"/>
</dbReference>
<keyword evidence="1" id="KW-0677">Repeat</keyword>
<dbReference type="SUPFAM" id="SSF48403">
    <property type="entry name" value="Ankyrin repeat"/>
    <property type="match status" value="2"/>
</dbReference>
<evidence type="ECO:0000256" key="3">
    <source>
        <dbReference type="PROSITE-ProRule" id="PRU00023"/>
    </source>
</evidence>
<feature type="domain" description="TANC1/2-like winged helix" evidence="4">
    <location>
        <begin position="217"/>
        <end position="311"/>
    </location>
</feature>
<dbReference type="AlphaFoldDB" id="A0A2B4RAW7"/>
<dbReference type="PROSITE" id="PS50088">
    <property type="entry name" value="ANK_REPEAT"/>
    <property type="match status" value="5"/>
</dbReference>
<dbReference type="InterPro" id="IPR002110">
    <property type="entry name" value="Ankyrin_rpt"/>
</dbReference>
<dbReference type="Pfam" id="PF13857">
    <property type="entry name" value="Ank_5"/>
    <property type="match status" value="1"/>
</dbReference>
<reference evidence="6" key="1">
    <citation type="journal article" date="2017" name="bioRxiv">
        <title>Comparative analysis of the genomes of Stylophora pistillata and Acropora digitifera provides evidence for extensive differences between species of corals.</title>
        <authorList>
            <person name="Voolstra C.R."/>
            <person name="Li Y."/>
            <person name="Liew Y.J."/>
            <person name="Baumgarten S."/>
            <person name="Zoccola D."/>
            <person name="Flot J.-F."/>
            <person name="Tambutte S."/>
            <person name="Allemand D."/>
            <person name="Aranda M."/>
        </authorList>
    </citation>
    <scope>NUCLEOTIDE SEQUENCE [LARGE SCALE GENOMIC DNA]</scope>
</reference>
<feature type="repeat" description="ANK" evidence="3">
    <location>
        <begin position="365"/>
        <end position="397"/>
    </location>
</feature>
<dbReference type="PROSITE" id="PS50297">
    <property type="entry name" value="ANK_REP_REGION"/>
    <property type="match status" value="4"/>
</dbReference>
<dbReference type="Pfam" id="PF12796">
    <property type="entry name" value="Ank_2"/>
    <property type="match status" value="2"/>
</dbReference>
<dbReference type="InterPro" id="IPR050889">
    <property type="entry name" value="Dendritic_Spine_Reg/Scaffold"/>
</dbReference>
<gene>
    <name evidence="5" type="primary">ANKRD50</name>
    <name evidence="5" type="ORF">AWC38_SpisGene21574</name>
</gene>
<dbReference type="PANTHER" id="PTHR24166:SF48">
    <property type="entry name" value="PROTEIN VAPYRIN"/>
    <property type="match status" value="1"/>
</dbReference>
<keyword evidence="2 3" id="KW-0040">ANK repeat</keyword>
<feature type="repeat" description="ANK" evidence="3">
    <location>
        <begin position="398"/>
        <end position="430"/>
    </location>
</feature>